<dbReference type="GO" id="GO:0000209">
    <property type="term" value="P:protein polyubiquitination"/>
    <property type="evidence" value="ECO:0007669"/>
    <property type="project" value="TreeGrafter"/>
</dbReference>
<dbReference type="AlphaFoldDB" id="A0AAN6ZEI5"/>
<keyword evidence="5" id="KW-0697">Rotamase</keyword>
<dbReference type="GO" id="GO:0045862">
    <property type="term" value="P:positive regulation of proteolysis"/>
    <property type="evidence" value="ECO:0007669"/>
    <property type="project" value="TreeGrafter"/>
</dbReference>
<protein>
    <submittedName>
        <fullName evidence="7">U-box-domain-containing protein</fullName>
    </submittedName>
</protein>
<proteinExistence type="predicted"/>
<dbReference type="InterPro" id="IPR003613">
    <property type="entry name" value="Ubox_domain"/>
</dbReference>
<dbReference type="PANTHER" id="PTHR46803">
    <property type="entry name" value="E3 UBIQUITIN-PROTEIN LIGASE CHIP"/>
    <property type="match status" value="1"/>
</dbReference>
<dbReference type="Proteomes" id="UP001304895">
    <property type="component" value="Unassembled WGS sequence"/>
</dbReference>
<dbReference type="PROSITE" id="PS51698">
    <property type="entry name" value="U_BOX"/>
    <property type="match status" value="1"/>
</dbReference>
<evidence type="ECO:0000256" key="3">
    <source>
        <dbReference type="ARBA" id="ARBA00022737"/>
    </source>
</evidence>
<evidence type="ECO:0000259" key="6">
    <source>
        <dbReference type="PROSITE" id="PS51698"/>
    </source>
</evidence>
<name>A0AAN6ZEI5_9PEZI</name>
<keyword evidence="4" id="KW-0833">Ubl conjugation pathway</keyword>
<dbReference type="EMBL" id="MU853408">
    <property type="protein sequence ID" value="KAK4134544.1"/>
    <property type="molecule type" value="Genomic_DNA"/>
</dbReference>
<dbReference type="GO" id="GO:0003755">
    <property type="term" value="F:peptidyl-prolyl cis-trans isomerase activity"/>
    <property type="evidence" value="ECO:0007669"/>
    <property type="project" value="UniProtKB-KW"/>
</dbReference>
<keyword evidence="2" id="KW-0808">Transferase</keyword>
<evidence type="ECO:0000256" key="2">
    <source>
        <dbReference type="ARBA" id="ARBA00022679"/>
    </source>
</evidence>
<dbReference type="SUPFAM" id="SSF57850">
    <property type="entry name" value="RING/U-box"/>
    <property type="match status" value="1"/>
</dbReference>
<organism evidence="7 8">
    <name type="scientific">Trichocladium antarcticum</name>
    <dbReference type="NCBI Taxonomy" id="1450529"/>
    <lineage>
        <taxon>Eukaryota</taxon>
        <taxon>Fungi</taxon>
        <taxon>Dikarya</taxon>
        <taxon>Ascomycota</taxon>
        <taxon>Pezizomycotina</taxon>
        <taxon>Sordariomycetes</taxon>
        <taxon>Sordariomycetidae</taxon>
        <taxon>Sordariales</taxon>
        <taxon>Chaetomiaceae</taxon>
        <taxon>Trichocladium</taxon>
    </lineage>
</organism>
<dbReference type="Gene3D" id="1.25.40.10">
    <property type="entry name" value="Tetratricopeptide repeat domain"/>
    <property type="match status" value="1"/>
</dbReference>
<dbReference type="InterPro" id="IPR011990">
    <property type="entry name" value="TPR-like_helical_dom_sf"/>
</dbReference>
<comment type="caution">
    <text evidence="7">The sequence shown here is derived from an EMBL/GenBank/DDBJ whole genome shotgun (WGS) entry which is preliminary data.</text>
</comment>
<reference evidence="7" key="2">
    <citation type="submission" date="2023-05" db="EMBL/GenBank/DDBJ databases">
        <authorList>
            <consortium name="Lawrence Berkeley National Laboratory"/>
            <person name="Steindorff A."/>
            <person name="Hensen N."/>
            <person name="Bonometti L."/>
            <person name="Westerberg I."/>
            <person name="Brannstrom I.O."/>
            <person name="Guillou S."/>
            <person name="Cros-Aarteil S."/>
            <person name="Calhoun S."/>
            <person name="Haridas S."/>
            <person name="Kuo A."/>
            <person name="Mondo S."/>
            <person name="Pangilinan J."/>
            <person name="Riley R."/>
            <person name="Labutti K."/>
            <person name="Andreopoulos B."/>
            <person name="Lipzen A."/>
            <person name="Chen C."/>
            <person name="Yanf M."/>
            <person name="Daum C."/>
            <person name="Ng V."/>
            <person name="Clum A."/>
            <person name="Ohm R."/>
            <person name="Martin F."/>
            <person name="Silar P."/>
            <person name="Natvig D."/>
            <person name="Lalanne C."/>
            <person name="Gautier V."/>
            <person name="Ament-Velasquez S.L."/>
            <person name="Kruys A."/>
            <person name="Hutchinson M.I."/>
            <person name="Powell A.J."/>
            <person name="Barry K."/>
            <person name="Miller A.N."/>
            <person name="Grigoriev I.V."/>
            <person name="Debuchy R."/>
            <person name="Gladieux P."/>
            <person name="Thoren M.H."/>
            <person name="Johannesson H."/>
        </authorList>
    </citation>
    <scope>NUCLEOTIDE SEQUENCE</scope>
    <source>
        <strain evidence="7">CBS 123565</strain>
    </source>
</reference>
<evidence type="ECO:0000313" key="7">
    <source>
        <dbReference type="EMBL" id="KAK4134544.1"/>
    </source>
</evidence>
<keyword evidence="8" id="KW-1185">Reference proteome</keyword>
<evidence type="ECO:0000256" key="5">
    <source>
        <dbReference type="ARBA" id="ARBA00023110"/>
    </source>
</evidence>
<keyword evidence="5" id="KW-0413">Isomerase</keyword>
<dbReference type="InterPro" id="IPR013083">
    <property type="entry name" value="Znf_RING/FYVE/PHD"/>
</dbReference>
<dbReference type="GO" id="GO:0061630">
    <property type="term" value="F:ubiquitin protein ligase activity"/>
    <property type="evidence" value="ECO:0007669"/>
    <property type="project" value="UniProtKB-EC"/>
</dbReference>
<dbReference type="SMART" id="SM00504">
    <property type="entry name" value="Ubox"/>
    <property type="match status" value="1"/>
</dbReference>
<dbReference type="GO" id="GO:0071218">
    <property type="term" value="P:cellular response to misfolded protein"/>
    <property type="evidence" value="ECO:0007669"/>
    <property type="project" value="TreeGrafter"/>
</dbReference>
<dbReference type="GO" id="GO:0051087">
    <property type="term" value="F:protein-folding chaperone binding"/>
    <property type="evidence" value="ECO:0007669"/>
    <property type="project" value="TreeGrafter"/>
</dbReference>
<accession>A0AAN6ZEI5</accession>
<dbReference type="SMART" id="SM00028">
    <property type="entry name" value="TPR"/>
    <property type="match status" value="2"/>
</dbReference>
<gene>
    <name evidence="7" type="ORF">BT67DRAFT_297070</name>
</gene>
<dbReference type="Gene3D" id="3.30.40.10">
    <property type="entry name" value="Zinc/RING finger domain, C3HC4 (zinc finger)"/>
    <property type="match status" value="1"/>
</dbReference>
<evidence type="ECO:0000313" key="8">
    <source>
        <dbReference type="Proteomes" id="UP001304895"/>
    </source>
</evidence>
<dbReference type="InterPro" id="IPR019734">
    <property type="entry name" value="TPR_rpt"/>
</dbReference>
<dbReference type="SUPFAM" id="SSF48452">
    <property type="entry name" value="TPR-like"/>
    <property type="match status" value="1"/>
</dbReference>
<dbReference type="PANTHER" id="PTHR46803:SF2">
    <property type="entry name" value="E3 UBIQUITIN-PROTEIN LIGASE CHIP"/>
    <property type="match status" value="1"/>
</dbReference>
<keyword evidence="3" id="KW-0677">Repeat</keyword>
<dbReference type="Pfam" id="PF04564">
    <property type="entry name" value="U-box"/>
    <property type="match status" value="1"/>
</dbReference>
<feature type="domain" description="U-box" evidence="6">
    <location>
        <begin position="182"/>
        <end position="255"/>
    </location>
</feature>
<evidence type="ECO:0000256" key="4">
    <source>
        <dbReference type="ARBA" id="ARBA00022786"/>
    </source>
</evidence>
<comment type="catalytic activity">
    <reaction evidence="1">
        <text>S-ubiquitinyl-[E2 ubiquitin-conjugating enzyme]-L-cysteine + [acceptor protein]-L-lysine = [E2 ubiquitin-conjugating enzyme]-L-cysteine + N(6)-ubiquitinyl-[acceptor protein]-L-lysine.</text>
        <dbReference type="EC" id="2.3.2.27"/>
    </reaction>
</comment>
<sequence>MSGPRRSTPRRNLIADPGNPALYTNRAMARLKLSQWDNAIADCHECLRLAPDSMKAHYSLSQAHLALRAYDDALAHALKAHGLCVAAADKSLATITAHVLRCKMDRWNDMERRRVRETSDLEAEMLAMLGRARDEAVREAAAAAADQDEGTRREIGAEWDAKIGRLRAVFEDARPQKEKLRVVPDWAIDDISFCFMADPVITKTGKSYERASIIEHLRRQPTDPLTREPLYPSELRPNLDLKQACDEFLAENGWAADW</sequence>
<reference evidence="7" key="1">
    <citation type="journal article" date="2023" name="Mol. Phylogenet. Evol.">
        <title>Genome-scale phylogeny and comparative genomics of the fungal order Sordariales.</title>
        <authorList>
            <person name="Hensen N."/>
            <person name="Bonometti L."/>
            <person name="Westerberg I."/>
            <person name="Brannstrom I.O."/>
            <person name="Guillou S."/>
            <person name="Cros-Aarteil S."/>
            <person name="Calhoun S."/>
            <person name="Haridas S."/>
            <person name="Kuo A."/>
            <person name="Mondo S."/>
            <person name="Pangilinan J."/>
            <person name="Riley R."/>
            <person name="LaButti K."/>
            <person name="Andreopoulos B."/>
            <person name="Lipzen A."/>
            <person name="Chen C."/>
            <person name="Yan M."/>
            <person name="Daum C."/>
            <person name="Ng V."/>
            <person name="Clum A."/>
            <person name="Steindorff A."/>
            <person name="Ohm R.A."/>
            <person name="Martin F."/>
            <person name="Silar P."/>
            <person name="Natvig D.O."/>
            <person name="Lalanne C."/>
            <person name="Gautier V."/>
            <person name="Ament-Velasquez S.L."/>
            <person name="Kruys A."/>
            <person name="Hutchinson M.I."/>
            <person name="Powell A.J."/>
            <person name="Barry K."/>
            <person name="Miller A.N."/>
            <person name="Grigoriev I.V."/>
            <person name="Debuchy R."/>
            <person name="Gladieux P."/>
            <person name="Hiltunen Thoren M."/>
            <person name="Johannesson H."/>
        </authorList>
    </citation>
    <scope>NUCLEOTIDE SEQUENCE</scope>
    <source>
        <strain evidence="7">CBS 123565</strain>
    </source>
</reference>
<dbReference type="GO" id="GO:0005737">
    <property type="term" value="C:cytoplasm"/>
    <property type="evidence" value="ECO:0007669"/>
    <property type="project" value="TreeGrafter"/>
</dbReference>
<dbReference type="GO" id="GO:0006515">
    <property type="term" value="P:protein quality control for misfolded or incompletely synthesized proteins"/>
    <property type="evidence" value="ECO:0007669"/>
    <property type="project" value="TreeGrafter"/>
</dbReference>
<dbReference type="GO" id="GO:0043161">
    <property type="term" value="P:proteasome-mediated ubiquitin-dependent protein catabolic process"/>
    <property type="evidence" value="ECO:0007669"/>
    <property type="project" value="TreeGrafter"/>
</dbReference>
<evidence type="ECO:0000256" key="1">
    <source>
        <dbReference type="ARBA" id="ARBA00000900"/>
    </source>
</evidence>